<dbReference type="AlphaFoldDB" id="A0AAY4B7I9"/>
<reference evidence="11 12" key="1">
    <citation type="submission" date="2020-06" db="EMBL/GenBank/DDBJ databases">
        <authorList>
            <consortium name="Wellcome Sanger Institute Data Sharing"/>
        </authorList>
    </citation>
    <scope>NUCLEOTIDE SEQUENCE [LARGE SCALE GENOMIC DNA]</scope>
</reference>
<organism evidence="11 12">
    <name type="scientific">Denticeps clupeoides</name>
    <name type="common">denticle herring</name>
    <dbReference type="NCBI Taxonomy" id="299321"/>
    <lineage>
        <taxon>Eukaryota</taxon>
        <taxon>Metazoa</taxon>
        <taxon>Chordata</taxon>
        <taxon>Craniata</taxon>
        <taxon>Vertebrata</taxon>
        <taxon>Euteleostomi</taxon>
        <taxon>Actinopterygii</taxon>
        <taxon>Neopterygii</taxon>
        <taxon>Teleostei</taxon>
        <taxon>Clupei</taxon>
        <taxon>Clupeiformes</taxon>
        <taxon>Denticipitoidei</taxon>
        <taxon>Denticipitidae</taxon>
        <taxon>Denticeps</taxon>
    </lineage>
</organism>
<keyword evidence="6" id="KW-0238">DNA-binding</keyword>
<keyword evidence="5" id="KW-0862">Zinc</keyword>
<dbReference type="PROSITE" id="PS51294">
    <property type="entry name" value="HTH_MYB"/>
    <property type="match status" value="1"/>
</dbReference>
<dbReference type="GO" id="GO:0003677">
    <property type="term" value="F:DNA binding"/>
    <property type="evidence" value="ECO:0007669"/>
    <property type="project" value="UniProtKB-KW"/>
</dbReference>
<feature type="domain" description="HTH myb-type" evidence="10">
    <location>
        <begin position="7"/>
        <end position="62"/>
    </location>
</feature>
<feature type="region of interest" description="Disordered" evidence="8">
    <location>
        <begin position="123"/>
        <end position="145"/>
    </location>
</feature>
<evidence type="ECO:0000259" key="9">
    <source>
        <dbReference type="PROSITE" id="PS50090"/>
    </source>
</evidence>
<proteinExistence type="predicted"/>
<evidence type="ECO:0000256" key="5">
    <source>
        <dbReference type="ARBA" id="ARBA00022833"/>
    </source>
</evidence>
<dbReference type="FunFam" id="1.10.10.60:FF:000010">
    <property type="entry name" value="Transcriptional activator Myb isoform A"/>
    <property type="match status" value="1"/>
</dbReference>
<keyword evidence="3" id="KW-0677">Repeat</keyword>
<feature type="domain" description="Myb-like" evidence="9">
    <location>
        <begin position="59"/>
        <end position="99"/>
    </location>
</feature>
<evidence type="ECO:0000256" key="7">
    <source>
        <dbReference type="ARBA" id="ARBA00023242"/>
    </source>
</evidence>
<evidence type="ECO:0000313" key="11">
    <source>
        <dbReference type="Ensembl" id="ENSDCDP00010016944.1"/>
    </source>
</evidence>
<dbReference type="Gene3D" id="1.10.10.60">
    <property type="entry name" value="Homeodomain-like"/>
    <property type="match status" value="2"/>
</dbReference>
<accession>A0AAY4B7I9</accession>
<dbReference type="GO" id="GO:0046983">
    <property type="term" value="F:protein dimerization activity"/>
    <property type="evidence" value="ECO:0007669"/>
    <property type="project" value="InterPro"/>
</dbReference>
<keyword evidence="2" id="KW-0479">Metal-binding</keyword>
<dbReference type="PANTHER" id="PTHR46481">
    <property type="entry name" value="ZINC FINGER BED DOMAIN-CONTAINING PROTEIN 4"/>
    <property type="match status" value="1"/>
</dbReference>
<evidence type="ECO:0000256" key="8">
    <source>
        <dbReference type="SAM" id="MobiDB-lite"/>
    </source>
</evidence>
<evidence type="ECO:0000259" key="10">
    <source>
        <dbReference type="PROSITE" id="PS51294"/>
    </source>
</evidence>
<comment type="subcellular location">
    <subcellularLocation>
        <location evidence="1">Nucleus</location>
    </subcellularLocation>
</comment>
<dbReference type="InterPro" id="IPR009057">
    <property type="entry name" value="Homeodomain-like_sf"/>
</dbReference>
<evidence type="ECO:0000313" key="12">
    <source>
        <dbReference type="Proteomes" id="UP000694580"/>
    </source>
</evidence>
<dbReference type="Pfam" id="PF13921">
    <property type="entry name" value="Myb_DNA-bind_6"/>
    <property type="match status" value="1"/>
</dbReference>
<reference evidence="11" key="2">
    <citation type="submission" date="2025-08" db="UniProtKB">
        <authorList>
            <consortium name="Ensembl"/>
        </authorList>
    </citation>
    <scope>IDENTIFICATION</scope>
</reference>
<dbReference type="CDD" id="cd00167">
    <property type="entry name" value="SANT"/>
    <property type="match status" value="1"/>
</dbReference>
<dbReference type="Ensembl" id="ENSDCDT00010017970.1">
    <property type="protein sequence ID" value="ENSDCDP00010016944.1"/>
    <property type="gene ID" value="ENSDCDG00010007785.1"/>
</dbReference>
<feature type="domain" description="Myb-like" evidence="9">
    <location>
        <begin position="7"/>
        <end position="58"/>
    </location>
</feature>
<keyword evidence="4" id="KW-0863">Zinc-finger</keyword>
<dbReference type="SUPFAM" id="SSF46689">
    <property type="entry name" value="Homeodomain-like"/>
    <property type="match status" value="1"/>
</dbReference>
<evidence type="ECO:0000256" key="6">
    <source>
        <dbReference type="ARBA" id="ARBA00023125"/>
    </source>
</evidence>
<dbReference type="InterPro" id="IPR052035">
    <property type="entry name" value="ZnF_BED_domain_contain"/>
</dbReference>
<dbReference type="PROSITE" id="PS50090">
    <property type="entry name" value="MYB_LIKE"/>
    <property type="match status" value="2"/>
</dbReference>
<dbReference type="InterPro" id="IPR008906">
    <property type="entry name" value="HATC_C_dom"/>
</dbReference>
<dbReference type="InterPro" id="IPR017930">
    <property type="entry name" value="Myb_dom"/>
</dbReference>
<dbReference type="InterPro" id="IPR001005">
    <property type="entry name" value="SANT/Myb"/>
</dbReference>
<keyword evidence="7" id="KW-0539">Nucleus</keyword>
<dbReference type="GO" id="GO:0008270">
    <property type="term" value="F:zinc ion binding"/>
    <property type="evidence" value="ECO:0007669"/>
    <property type="project" value="UniProtKB-KW"/>
</dbReference>
<sequence length="677" mass="76094">RYMKILDPELVMGAWTKEEDDKVTEPVGIYGAKNWDLIARHLKGRRDKQCRERWHYHLKPELKKSSWTPKKDLILYKAHSVPGNWWAAIAKLPGRTDNSETGTFAAMDLKGKKNQNILKLKEAASPTVKKQTGSRGGGRLQQSPPKSITDAVLRMVAEDMLPLSFVESSGFRNFMAAIGPQYPRLSQRTIGLKLYDDVEKVIKPQLIRKLKSAVAVASGDAMIHVGVNLWSSQGSDRFVAVQLHFIDDDWNVQRPTVAFRHINGANVNAAVAREAEAVLLSYGLFPDNIGYIINSDAKSTITAYDLFCDYKVMCSRQKSDPDEDDLVRFLSDVSPGDCFSEISFGARAGCIVNLLQQVMRDALENSWAAENVLQQVHGVVAFFRSSAYWNEVLVKESGLSFAAPYNPSSYRWNSMLVCVRRMLQEAAWRSVMSVLALARTEAKDSSCSPPQVRARREQVLDVIGLLEPFEEAIQVLQHDGVTFSLVIPTLICLDKSLQTRSTSYTLFCKGLRAGLHAHFQPLLLQRDLILATVLDPRIKLQPFGEGHRIAEDQVLVAPSKYQAQSVLEFMLVNHDTLPTVTKGQNLQFSEVDQYLAEPLMEGSTSPQAFWKAACRFPQLQNICRWLLAIPAASGGFDRLFPMAICILRARRNRLAAYTTERLLLYKESVKTKTEKLR</sequence>
<dbReference type="Pfam" id="PF05699">
    <property type="entry name" value="Dimer_Tnp_hAT"/>
    <property type="match status" value="1"/>
</dbReference>
<dbReference type="SUPFAM" id="SSF140996">
    <property type="entry name" value="Hermes dimerisation domain"/>
    <property type="match status" value="1"/>
</dbReference>
<evidence type="ECO:0000256" key="1">
    <source>
        <dbReference type="ARBA" id="ARBA00004123"/>
    </source>
</evidence>
<name>A0AAY4B7I9_9TELE</name>
<evidence type="ECO:0000256" key="2">
    <source>
        <dbReference type="ARBA" id="ARBA00022723"/>
    </source>
</evidence>
<reference evidence="11" key="3">
    <citation type="submission" date="2025-09" db="UniProtKB">
        <authorList>
            <consortium name="Ensembl"/>
        </authorList>
    </citation>
    <scope>IDENTIFICATION</scope>
</reference>
<dbReference type="PANTHER" id="PTHR46481:SF10">
    <property type="entry name" value="ZINC FINGER BED DOMAIN-CONTAINING PROTEIN 39"/>
    <property type="match status" value="1"/>
</dbReference>
<dbReference type="GeneTree" id="ENSGT00940000156091"/>
<protein>
    <submittedName>
        <fullName evidence="11">Uncharacterized protein</fullName>
    </submittedName>
</protein>
<dbReference type="InterPro" id="IPR012337">
    <property type="entry name" value="RNaseH-like_sf"/>
</dbReference>
<dbReference type="Proteomes" id="UP000694580">
    <property type="component" value="Chromosome 10"/>
</dbReference>
<evidence type="ECO:0000256" key="3">
    <source>
        <dbReference type="ARBA" id="ARBA00022737"/>
    </source>
</evidence>
<keyword evidence="12" id="KW-1185">Reference proteome</keyword>
<dbReference type="SMART" id="SM00717">
    <property type="entry name" value="SANT"/>
    <property type="match status" value="2"/>
</dbReference>
<evidence type="ECO:0000256" key="4">
    <source>
        <dbReference type="ARBA" id="ARBA00022771"/>
    </source>
</evidence>
<dbReference type="SUPFAM" id="SSF53098">
    <property type="entry name" value="Ribonuclease H-like"/>
    <property type="match status" value="1"/>
</dbReference>
<dbReference type="GO" id="GO:0005634">
    <property type="term" value="C:nucleus"/>
    <property type="evidence" value="ECO:0007669"/>
    <property type="project" value="UniProtKB-SubCell"/>
</dbReference>